<evidence type="ECO:0000313" key="2">
    <source>
        <dbReference type="Proteomes" id="UP000038045"/>
    </source>
</evidence>
<protein>
    <submittedName>
        <fullName evidence="3">Uncharacterized protein</fullName>
    </submittedName>
</protein>
<keyword evidence="2" id="KW-1185">Reference proteome</keyword>
<keyword evidence="1" id="KW-0732">Signal</keyword>
<evidence type="ECO:0000313" key="3">
    <source>
        <dbReference type="WBParaSite" id="PTRK_0000848300.1"/>
    </source>
</evidence>
<evidence type="ECO:0000256" key="1">
    <source>
        <dbReference type="SAM" id="SignalP"/>
    </source>
</evidence>
<proteinExistence type="predicted"/>
<dbReference type="AlphaFoldDB" id="A0A0N4ZK50"/>
<organism evidence="2 3">
    <name type="scientific">Parastrongyloides trichosuri</name>
    <name type="common">Possum-specific nematode worm</name>
    <dbReference type="NCBI Taxonomy" id="131310"/>
    <lineage>
        <taxon>Eukaryota</taxon>
        <taxon>Metazoa</taxon>
        <taxon>Ecdysozoa</taxon>
        <taxon>Nematoda</taxon>
        <taxon>Chromadorea</taxon>
        <taxon>Rhabditida</taxon>
        <taxon>Tylenchina</taxon>
        <taxon>Panagrolaimomorpha</taxon>
        <taxon>Strongyloidoidea</taxon>
        <taxon>Strongyloididae</taxon>
        <taxon>Parastrongyloides</taxon>
    </lineage>
</organism>
<sequence length="102" mass="11643">MTVMKYINIFCLLLIIYTTLATCTPISDDFERETRGGQKLIRFGRGGQKLIRFGRSSNPPGPPSDIEGEEGVVYEDIDPGFFFNEYNPYKRGGQKLIRFGRK</sequence>
<feature type="signal peptide" evidence="1">
    <location>
        <begin position="1"/>
        <end position="21"/>
    </location>
</feature>
<name>A0A0N4ZK50_PARTI</name>
<dbReference type="Proteomes" id="UP000038045">
    <property type="component" value="Unplaced"/>
</dbReference>
<feature type="chain" id="PRO_5005891838" evidence="1">
    <location>
        <begin position="22"/>
        <end position="102"/>
    </location>
</feature>
<reference evidence="3" key="1">
    <citation type="submission" date="2017-02" db="UniProtKB">
        <authorList>
            <consortium name="WormBaseParasite"/>
        </authorList>
    </citation>
    <scope>IDENTIFICATION</scope>
</reference>
<accession>A0A0N4ZK50</accession>
<dbReference type="WBParaSite" id="PTRK_0000848300.1">
    <property type="protein sequence ID" value="PTRK_0000848300.1"/>
    <property type="gene ID" value="PTRK_0000848300"/>
</dbReference>